<dbReference type="Proteomes" id="UP000253628">
    <property type="component" value="Unassembled WGS sequence"/>
</dbReference>
<dbReference type="FunFam" id="3.40.50.300:FF:000421">
    <property type="entry name" value="Branched-chain amino acid ABC transporter ATP-binding protein"/>
    <property type="match status" value="1"/>
</dbReference>
<dbReference type="GO" id="GO:1903806">
    <property type="term" value="P:L-isoleucine import across plasma membrane"/>
    <property type="evidence" value="ECO:0007669"/>
    <property type="project" value="TreeGrafter"/>
</dbReference>
<feature type="domain" description="ABC transporter" evidence="5">
    <location>
        <begin position="17"/>
        <end position="263"/>
    </location>
</feature>
<evidence type="ECO:0000256" key="2">
    <source>
        <dbReference type="ARBA" id="ARBA00022475"/>
    </source>
</evidence>
<evidence type="ECO:0000256" key="1">
    <source>
        <dbReference type="ARBA" id="ARBA00022448"/>
    </source>
</evidence>
<keyword evidence="1" id="KW-0813">Transport</keyword>
<dbReference type="GO" id="GO:1903805">
    <property type="term" value="P:L-valine import across plasma membrane"/>
    <property type="evidence" value="ECO:0007669"/>
    <property type="project" value="TreeGrafter"/>
</dbReference>
<evidence type="ECO:0000256" key="4">
    <source>
        <dbReference type="ARBA" id="ARBA00022840"/>
    </source>
</evidence>
<dbReference type="PROSITE" id="PS50893">
    <property type="entry name" value="ABC_TRANSPORTER_2"/>
    <property type="match status" value="1"/>
</dbReference>
<evidence type="ECO:0000313" key="6">
    <source>
        <dbReference type="EMBL" id="RBP38264.1"/>
    </source>
</evidence>
<keyword evidence="4 6" id="KW-0067">ATP-binding</keyword>
<comment type="caution">
    <text evidence="6">The sequence shown here is derived from an EMBL/GenBank/DDBJ whole genome shotgun (WGS) entry which is preliminary data.</text>
</comment>
<dbReference type="GO" id="GO:0005304">
    <property type="term" value="F:L-valine transmembrane transporter activity"/>
    <property type="evidence" value="ECO:0007669"/>
    <property type="project" value="TreeGrafter"/>
</dbReference>
<dbReference type="Pfam" id="PF00005">
    <property type="entry name" value="ABC_tran"/>
    <property type="match status" value="1"/>
</dbReference>
<name>A0A366H9Y8_9BURK</name>
<reference evidence="6 7" key="1">
    <citation type="submission" date="2018-06" db="EMBL/GenBank/DDBJ databases">
        <title>Genomic Encyclopedia of Type Strains, Phase IV (KMG-IV): sequencing the most valuable type-strain genomes for metagenomic binning, comparative biology and taxonomic classification.</title>
        <authorList>
            <person name="Goeker M."/>
        </authorList>
    </citation>
    <scope>NUCLEOTIDE SEQUENCE [LARGE SCALE GENOMIC DNA]</scope>
    <source>
        <strain evidence="6 7">DSM 25520</strain>
    </source>
</reference>
<dbReference type="GO" id="GO:0015808">
    <property type="term" value="P:L-alanine transport"/>
    <property type="evidence" value="ECO:0007669"/>
    <property type="project" value="TreeGrafter"/>
</dbReference>
<keyword evidence="7" id="KW-1185">Reference proteome</keyword>
<dbReference type="GO" id="GO:0015192">
    <property type="term" value="F:L-phenylalanine transmembrane transporter activity"/>
    <property type="evidence" value="ECO:0007669"/>
    <property type="project" value="TreeGrafter"/>
</dbReference>
<dbReference type="SMART" id="SM00382">
    <property type="entry name" value="AAA"/>
    <property type="match status" value="1"/>
</dbReference>
<dbReference type="InterPro" id="IPR051120">
    <property type="entry name" value="ABC_AA/LPS_Transport"/>
</dbReference>
<dbReference type="InterPro" id="IPR003593">
    <property type="entry name" value="AAA+_ATPase"/>
</dbReference>
<dbReference type="AlphaFoldDB" id="A0A366H9Y8"/>
<dbReference type="Pfam" id="PF12399">
    <property type="entry name" value="BCA_ABC_TP_C"/>
    <property type="match status" value="1"/>
</dbReference>
<keyword evidence="2" id="KW-1003">Cell membrane</keyword>
<dbReference type="GO" id="GO:0005524">
    <property type="term" value="F:ATP binding"/>
    <property type="evidence" value="ECO:0007669"/>
    <property type="project" value="UniProtKB-KW"/>
</dbReference>
<dbReference type="RefSeq" id="WP_113933832.1">
    <property type="nucleotide sequence ID" value="NZ_JACCEU010000008.1"/>
</dbReference>
<accession>A0A366H9Y8</accession>
<dbReference type="InterPro" id="IPR027417">
    <property type="entry name" value="P-loop_NTPase"/>
</dbReference>
<dbReference type="InterPro" id="IPR032823">
    <property type="entry name" value="BCA_ABC_TP_C"/>
</dbReference>
<keyword evidence="3" id="KW-0547">Nucleotide-binding</keyword>
<evidence type="ECO:0000313" key="7">
    <source>
        <dbReference type="Proteomes" id="UP000253628"/>
    </source>
</evidence>
<dbReference type="GO" id="GO:0042941">
    <property type="term" value="P:D-alanine transmembrane transport"/>
    <property type="evidence" value="ECO:0007669"/>
    <property type="project" value="TreeGrafter"/>
</dbReference>
<evidence type="ECO:0000259" key="5">
    <source>
        <dbReference type="PROSITE" id="PS50893"/>
    </source>
</evidence>
<dbReference type="GO" id="GO:0005886">
    <property type="term" value="C:plasma membrane"/>
    <property type="evidence" value="ECO:0007669"/>
    <property type="project" value="TreeGrafter"/>
</dbReference>
<evidence type="ECO:0000256" key="3">
    <source>
        <dbReference type="ARBA" id="ARBA00022741"/>
    </source>
</evidence>
<dbReference type="PANTHER" id="PTHR45772:SF7">
    <property type="entry name" value="AMINO ACID ABC TRANSPORTER ATP-BINDING PROTEIN"/>
    <property type="match status" value="1"/>
</dbReference>
<dbReference type="SUPFAM" id="SSF52540">
    <property type="entry name" value="P-loop containing nucleoside triphosphate hydrolases"/>
    <property type="match status" value="1"/>
</dbReference>
<dbReference type="OrthoDB" id="5291558at2"/>
<protein>
    <submittedName>
        <fullName evidence="6">Branched-chain amino acid transport system ATP-binding protein</fullName>
    </submittedName>
</protein>
<dbReference type="GO" id="GO:0015188">
    <property type="term" value="F:L-isoleucine transmembrane transporter activity"/>
    <property type="evidence" value="ECO:0007669"/>
    <property type="project" value="TreeGrafter"/>
</dbReference>
<gene>
    <name evidence="6" type="ORF">DFR37_10728</name>
</gene>
<organism evidence="6 7">
    <name type="scientific">Eoetvoesiella caeni</name>
    <dbReference type="NCBI Taxonomy" id="645616"/>
    <lineage>
        <taxon>Bacteria</taxon>
        <taxon>Pseudomonadati</taxon>
        <taxon>Pseudomonadota</taxon>
        <taxon>Betaproteobacteria</taxon>
        <taxon>Burkholderiales</taxon>
        <taxon>Alcaligenaceae</taxon>
        <taxon>Eoetvoesiella</taxon>
    </lineage>
</organism>
<dbReference type="Gene3D" id="3.40.50.300">
    <property type="entry name" value="P-loop containing nucleotide triphosphate hydrolases"/>
    <property type="match status" value="1"/>
</dbReference>
<dbReference type="GO" id="GO:0016887">
    <property type="term" value="F:ATP hydrolysis activity"/>
    <property type="evidence" value="ECO:0007669"/>
    <property type="project" value="InterPro"/>
</dbReference>
<keyword evidence="2" id="KW-0472">Membrane</keyword>
<dbReference type="EMBL" id="QNRQ01000007">
    <property type="protein sequence ID" value="RBP38264.1"/>
    <property type="molecule type" value="Genomic_DNA"/>
</dbReference>
<dbReference type="CDD" id="cd03219">
    <property type="entry name" value="ABC_Mj1267_LivG_branched"/>
    <property type="match status" value="1"/>
</dbReference>
<sequence>MTSTARSIASQGAGCVLSMQGLSKSFGGVRAVSDVTFEVHAGKITALIGPNGAGKTTVFNLISNIFSYEGEVYFEGHSIKGRSPIQIAQMGLIRTFQSARVFPGMTVLENVLAGRHRLLTGSPLSQFFWGPSSRRQEADLRHRAEGLLDLVGLLNEKDTHAIDLPMGAQKLLEVVRALMSQPRLLCLDEPAAGLNDRETEDLAVLLRAVCESGIPILLVEHNMGLVMSVADHVVVLDAGAIIGSGPPSEIQRNEKVIQAYLGRENHAPA</sequence>
<dbReference type="InterPro" id="IPR003439">
    <property type="entry name" value="ABC_transporter-like_ATP-bd"/>
</dbReference>
<dbReference type="PANTHER" id="PTHR45772">
    <property type="entry name" value="CONSERVED COMPONENT OF ABC TRANSPORTER FOR NATURAL AMINO ACIDS-RELATED"/>
    <property type="match status" value="1"/>
</dbReference>
<proteinExistence type="predicted"/>